<protein>
    <submittedName>
        <fullName evidence="1">Uncharacterized protein</fullName>
    </submittedName>
</protein>
<dbReference type="RefSeq" id="WP_378998202.1">
    <property type="nucleotide sequence ID" value="NZ_JBHSMT010000026.1"/>
</dbReference>
<evidence type="ECO:0000313" key="1">
    <source>
        <dbReference type="EMBL" id="MFC5475097.1"/>
    </source>
</evidence>
<sequence>MYQVNVKLIVSGKDFQPNSDLMTSTHLHRAWKEGDLVIPQATKKFEDAGVVYRLLHEYSDMDWAEVMLENLKEIAALITGVSVTMTLPTPQLSVFIETDGRDYPPIFLSREILDVLDSIYSEVDIDVVHSL</sequence>
<organism evidence="1 2">
    <name type="scientific">Paraherbaspirillum soli</name>
    <dbReference type="NCBI Taxonomy" id="631222"/>
    <lineage>
        <taxon>Bacteria</taxon>
        <taxon>Pseudomonadati</taxon>
        <taxon>Pseudomonadota</taxon>
        <taxon>Betaproteobacteria</taxon>
        <taxon>Burkholderiales</taxon>
        <taxon>Oxalobacteraceae</taxon>
        <taxon>Paraherbaspirillum</taxon>
    </lineage>
</organism>
<accession>A0ABW0MCW9</accession>
<gene>
    <name evidence="1" type="ORF">ACFPM8_14135</name>
</gene>
<dbReference type="EMBL" id="JBHSMT010000026">
    <property type="protein sequence ID" value="MFC5475097.1"/>
    <property type="molecule type" value="Genomic_DNA"/>
</dbReference>
<keyword evidence="2" id="KW-1185">Reference proteome</keyword>
<proteinExistence type="predicted"/>
<reference evidence="2" key="1">
    <citation type="journal article" date="2019" name="Int. J. Syst. Evol. Microbiol.">
        <title>The Global Catalogue of Microorganisms (GCM) 10K type strain sequencing project: providing services to taxonomists for standard genome sequencing and annotation.</title>
        <authorList>
            <consortium name="The Broad Institute Genomics Platform"/>
            <consortium name="The Broad Institute Genome Sequencing Center for Infectious Disease"/>
            <person name="Wu L."/>
            <person name="Ma J."/>
        </authorList>
    </citation>
    <scope>NUCLEOTIDE SEQUENCE [LARGE SCALE GENOMIC DNA]</scope>
    <source>
        <strain evidence="2">JCM 17066</strain>
    </source>
</reference>
<name>A0ABW0MCW9_9BURK</name>
<evidence type="ECO:0000313" key="2">
    <source>
        <dbReference type="Proteomes" id="UP001596045"/>
    </source>
</evidence>
<dbReference type="Proteomes" id="UP001596045">
    <property type="component" value="Unassembled WGS sequence"/>
</dbReference>
<comment type="caution">
    <text evidence="1">The sequence shown here is derived from an EMBL/GenBank/DDBJ whole genome shotgun (WGS) entry which is preliminary data.</text>
</comment>